<reference evidence="3 4" key="1">
    <citation type="submission" date="2019-05" db="EMBL/GenBank/DDBJ databases">
        <title>Emergence of the Ug99 lineage of the wheat stem rust pathogen through somatic hybridization.</title>
        <authorList>
            <person name="Li F."/>
            <person name="Upadhyaya N.M."/>
            <person name="Sperschneider J."/>
            <person name="Matny O."/>
            <person name="Nguyen-Phuc H."/>
            <person name="Mago R."/>
            <person name="Raley C."/>
            <person name="Miller M.E."/>
            <person name="Silverstein K.A.T."/>
            <person name="Henningsen E."/>
            <person name="Hirsch C.D."/>
            <person name="Visser B."/>
            <person name="Pretorius Z.A."/>
            <person name="Steffenson B.J."/>
            <person name="Schwessinger B."/>
            <person name="Dodds P.N."/>
            <person name="Figueroa M."/>
        </authorList>
    </citation>
    <scope>NUCLEOTIDE SEQUENCE [LARGE SCALE GENOMIC DNA]</scope>
    <source>
        <strain evidence="3 4">Ug99</strain>
    </source>
</reference>
<feature type="chain" id="PRO_5022685613" evidence="2">
    <location>
        <begin position="34"/>
        <end position="138"/>
    </location>
</feature>
<gene>
    <name evidence="3" type="ORF">PGTUg99_034971</name>
</gene>
<dbReference type="AlphaFoldDB" id="A0A5B0QVY3"/>
<evidence type="ECO:0000313" key="4">
    <source>
        <dbReference type="Proteomes" id="UP000325313"/>
    </source>
</evidence>
<name>A0A5B0QVY3_PUCGR</name>
<comment type="caution">
    <text evidence="3">The sequence shown here is derived from an EMBL/GenBank/DDBJ whole genome shotgun (WGS) entry which is preliminary data.</text>
</comment>
<dbReference type="EMBL" id="VDEP01000270">
    <property type="protein sequence ID" value="KAA1117063.1"/>
    <property type="molecule type" value="Genomic_DNA"/>
</dbReference>
<feature type="signal peptide" evidence="2">
    <location>
        <begin position="1"/>
        <end position="33"/>
    </location>
</feature>
<evidence type="ECO:0000256" key="2">
    <source>
        <dbReference type="SAM" id="SignalP"/>
    </source>
</evidence>
<organism evidence="3 4">
    <name type="scientific">Puccinia graminis f. sp. tritici</name>
    <dbReference type="NCBI Taxonomy" id="56615"/>
    <lineage>
        <taxon>Eukaryota</taxon>
        <taxon>Fungi</taxon>
        <taxon>Dikarya</taxon>
        <taxon>Basidiomycota</taxon>
        <taxon>Pucciniomycotina</taxon>
        <taxon>Pucciniomycetes</taxon>
        <taxon>Pucciniales</taxon>
        <taxon>Pucciniaceae</taxon>
        <taxon>Puccinia</taxon>
    </lineage>
</organism>
<evidence type="ECO:0000313" key="3">
    <source>
        <dbReference type="EMBL" id="KAA1117063.1"/>
    </source>
</evidence>
<dbReference type="Proteomes" id="UP000325313">
    <property type="component" value="Unassembled WGS sequence"/>
</dbReference>
<accession>A0A5B0QVY3</accession>
<feature type="region of interest" description="Disordered" evidence="1">
    <location>
        <begin position="47"/>
        <end position="67"/>
    </location>
</feature>
<protein>
    <submittedName>
        <fullName evidence="3">Uncharacterized protein</fullName>
    </submittedName>
</protein>
<evidence type="ECO:0000256" key="1">
    <source>
        <dbReference type="SAM" id="MobiDB-lite"/>
    </source>
</evidence>
<proteinExistence type="predicted"/>
<keyword evidence="2" id="KW-0732">Signal</keyword>
<sequence>MFTQRTAFFVALACTFSLLLLNVQGLALPLSQAEGVHLSYAKRAANATNSAPVTPKQDLPGSTGTPALVQRDIPAPVLKMIETVGKLVKRDSLAERDIPPQVMKAIETIGKLVKRDTLAERDIPPQVMKAIETIGKLV</sequence>